<evidence type="ECO:0000313" key="4">
    <source>
        <dbReference type="Proteomes" id="UP001153069"/>
    </source>
</evidence>
<dbReference type="GO" id="GO:0042765">
    <property type="term" value="C:GPI-anchor transamidase complex"/>
    <property type="evidence" value="ECO:0007669"/>
    <property type="project" value="InterPro"/>
</dbReference>
<evidence type="ECO:0000256" key="1">
    <source>
        <dbReference type="SAM" id="MobiDB-lite"/>
    </source>
</evidence>
<keyword evidence="2" id="KW-0472">Membrane</keyword>
<protein>
    <recommendedName>
        <fullName evidence="5">GPI transamidase component PIG-T</fullName>
    </recommendedName>
</protein>
<proteinExistence type="predicted"/>
<sequence>MTTETAPSFSSRERVLVAAAASGRAVDVRMESAMSLTTTTGSIRMTPFPKDVMDMLQQHNATRILVQVGTSASREFGSHPLDTVEPWHSSEDGNNMHRLDLGPSGVRVQVTLRVQDAATVTPSSLYNQFEAVLHDLVARRIILAPFFSISVPRLHRHWISWWDNNHHADDDNNNQRLRHFEVILPTEGAALSSEGMREFALAFSPCHNQSGIFHWNEPKIMSELFVKRQSSSRHSIWIQLEQQQHQSSSTTRFVKGLQFQQSLAKEEESSKLPLTCTDSPKDTASKSVALADLFPQSTRHRSCPFVQQATLETIQSPQLSLLQQEEEEGSAASLSSATIIHSRALSPKQWKEPWMTILPTPEEPPQSTRYQVHQALRRPRGVSYSGQIVTEVVVTAPPDNCRQVSVDISWFLPPIVVPQWQSLRVVWEDAEQRVERLLDWRQDLQASITMIDRHGTNDLHHQNVFDDGTLFFRIPHWNVTTTTKSRPHSLSISLDYRPAFLSFEHFPGDANRGVEIPPAKATFTCQQQPPIHLYSNSLLLLPPVPDMSMPFNVLSMSCSLYAFVVGSILNLLIRKGSERVQRTYDPSKVPPPGKLRQLVGKIKEKVQALKGKSKESSAAAATGENAGETTKEEAVGVAEDPVDGDNAGDETH</sequence>
<reference evidence="3" key="1">
    <citation type="submission" date="2020-06" db="EMBL/GenBank/DDBJ databases">
        <authorList>
            <consortium name="Plant Systems Biology data submission"/>
        </authorList>
    </citation>
    <scope>NUCLEOTIDE SEQUENCE</scope>
    <source>
        <strain evidence="3">D6</strain>
    </source>
</reference>
<feature type="transmembrane region" description="Helical" evidence="2">
    <location>
        <begin position="553"/>
        <end position="573"/>
    </location>
</feature>
<dbReference type="PANTHER" id="PTHR12959">
    <property type="entry name" value="GPI TRANSAMIDASE COMPONENT PIG-T-RELATED"/>
    <property type="match status" value="1"/>
</dbReference>
<keyword evidence="4" id="KW-1185">Reference proteome</keyword>
<dbReference type="AlphaFoldDB" id="A0A9N8D8I0"/>
<feature type="compositionally biased region" description="Acidic residues" evidence="1">
    <location>
        <begin position="640"/>
        <end position="652"/>
    </location>
</feature>
<feature type="compositionally biased region" description="Low complexity" evidence="1">
    <location>
        <begin position="616"/>
        <end position="628"/>
    </location>
</feature>
<dbReference type="Pfam" id="PF04113">
    <property type="entry name" value="Gpi16"/>
    <property type="match status" value="1"/>
</dbReference>
<keyword evidence="2" id="KW-0812">Transmembrane</keyword>
<accession>A0A9N8D8I0</accession>
<keyword evidence="2" id="KW-1133">Transmembrane helix</keyword>
<dbReference type="OrthoDB" id="331263at2759"/>
<dbReference type="GO" id="GO:0016255">
    <property type="term" value="P:attachment of GPI anchor to protein"/>
    <property type="evidence" value="ECO:0007669"/>
    <property type="project" value="InterPro"/>
</dbReference>
<comment type="caution">
    <text evidence="3">The sequence shown here is derived from an EMBL/GenBank/DDBJ whole genome shotgun (WGS) entry which is preliminary data.</text>
</comment>
<organism evidence="3 4">
    <name type="scientific">Seminavis robusta</name>
    <dbReference type="NCBI Taxonomy" id="568900"/>
    <lineage>
        <taxon>Eukaryota</taxon>
        <taxon>Sar</taxon>
        <taxon>Stramenopiles</taxon>
        <taxon>Ochrophyta</taxon>
        <taxon>Bacillariophyta</taxon>
        <taxon>Bacillariophyceae</taxon>
        <taxon>Bacillariophycidae</taxon>
        <taxon>Naviculales</taxon>
        <taxon>Naviculaceae</taxon>
        <taxon>Seminavis</taxon>
    </lineage>
</organism>
<name>A0A9N8D8I0_9STRA</name>
<evidence type="ECO:0008006" key="5">
    <source>
        <dbReference type="Google" id="ProtNLM"/>
    </source>
</evidence>
<gene>
    <name evidence="3" type="ORF">SEMRO_15_G011290.2</name>
</gene>
<dbReference type="EMBL" id="CAICTM010000015">
    <property type="protein sequence ID" value="CAB9497175.1"/>
    <property type="molecule type" value="Genomic_DNA"/>
</dbReference>
<feature type="region of interest" description="Disordered" evidence="1">
    <location>
        <begin position="608"/>
        <end position="652"/>
    </location>
</feature>
<dbReference type="Proteomes" id="UP001153069">
    <property type="component" value="Unassembled WGS sequence"/>
</dbReference>
<dbReference type="PANTHER" id="PTHR12959:SF11">
    <property type="entry name" value="GPI TRANSAMIDASE COMPONENT PIG-T"/>
    <property type="match status" value="1"/>
</dbReference>
<evidence type="ECO:0000313" key="3">
    <source>
        <dbReference type="EMBL" id="CAB9497175.1"/>
    </source>
</evidence>
<dbReference type="InterPro" id="IPR007245">
    <property type="entry name" value="PIG-T"/>
</dbReference>
<evidence type="ECO:0000256" key="2">
    <source>
        <dbReference type="SAM" id="Phobius"/>
    </source>
</evidence>